<accession>A0A915K6D2</accession>
<evidence type="ECO:0000313" key="1">
    <source>
        <dbReference type="Proteomes" id="UP000887565"/>
    </source>
</evidence>
<name>A0A915K6D2_ROMCU</name>
<organism evidence="1 2">
    <name type="scientific">Romanomermis culicivorax</name>
    <name type="common">Nematode worm</name>
    <dbReference type="NCBI Taxonomy" id="13658"/>
    <lineage>
        <taxon>Eukaryota</taxon>
        <taxon>Metazoa</taxon>
        <taxon>Ecdysozoa</taxon>
        <taxon>Nematoda</taxon>
        <taxon>Enoplea</taxon>
        <taxon>Dorylaimia</taxon>
        <taxon>Mermithida</taxon>
        <taxon>Mermithoidea</taxon>
        <taxon>Mermithidae</taxon>
        <taxon>Romanomermis</taxon>
    </lineage>
</organism>
<proteinExistence type="predicted"/>
<dbReference type="WBParaSite" id="nRc.2.0.1.t33432-RA">
    <property type="protein sequence ID" value="nRc.2.0.1.t33432-RA"/>
    <property type="gene ID" value="nRc.2.0.1.g33432"/>
</dbReference>
<protein>
    <submittedName>
        <fullName evidence="2">Uncharacterized protein</fullName>
    </submittedName>
</protein>
<reference evidence="2" key="1">
    <citation type="submission" date="2022-11" db="UniProtKB">
        <authorList>
            <consortium name="WormBaseParasite"/>
        </authorList>
    </citation>
    <scope>IDENTIFICATION</scope>
</reference>
<evidence type="ECO:0000313" key="2">
    <source>
        <dbReference type="WBParaSite" id="nRc.2.0.1.t33432-RA"/>
    </source>
</evidence>
<dbReference type="Proteomes" id="UP000887565">
    <property type="component" value="Unplaced"/>
</dbReference>
<sequence>MRNYGSQYRILSIYEILAHDTKNGEYMNFGNFKRSHAREQNS</sequence>
<keyword evidence="1" id="KW-1185">Reference proteome</keyword>
<dbReference type="AlphaFoldDB" id="A0A915K6D2"/>